<dbReference type="RefSeq" id="XP_033456397.1">
    <property type="nucleotide sequence ID" value="XM_033608800.1"/>
</dbReference>
<keyword evidence="2" id="KW-1185">Reference proteome</keyword>
<dbReference type="Proteomes" id="UP000504637">
    <property type="component" value="Unplaced"/>
</dbReference>
<evidence type="ECO:0000256" key="1">
    <source>
        <dbReference type="SAM" id="MobiDB-lite"/>
    </source>
</evidence>
<dbReference type="AlphaFoldDB" id="A0A6J3LU97"/>
<feature type="region of interest" description="Disordered" evidence="1">
    <location>
        <begin position="99"/>
        <end position="119"/>
    </location>
</feature>
<evidence type="ECO:0000313" key="2">
    <source>
        <dbReference type="Proteomes" id="UP000504637"/>
    </source>
</evidence>
<reference evidence="3" key="1">
    <citation type="submission" date="2020-01" db="EMBL/GenBank/DDBJ databases">
        <authorList>
            <consortium name="DOE Joint Genome Institute"/>
            <person name="Haridas S."/>
            <person name="Albert R."/>
            <person name="Binder M."/>
            <person name="Bloem J."/>
            <person name="Labutti K."/>
            <person name="Salamov A."/>
            <person name="Andreopoulos B."/>
            <person name="Baker S.E."/>
            <person name="Barry K."/>
            <person name="Bills G."/>
            <person name="Bluhm B.H."/>
            <person name="Cannon C."/>
            <person name="Castanera R."/>
            <person name="Culley D.E."/>
            <person name="Daum C."/>
            <person name="Ezra D."/>
            <person name="Gonzalez J.B."/>
            <person name="Henrissat B."/>
            <person name="Kuo A."/>
            <person name="Liang C."/>
            <person name="Lipzen A."/>
            <person name="Lutzoni F."/>
            <person name="Magnuson J."/>
            <person name="Mondo S."/>
            <person name="Nolan M."/>
            <person name="Ohm R."/>
            <person name="Pangilinan J."/>
            <person name="Park H.-J."/>
            <person name="Ramirez L."/>
            <person name="Alfaro M."/>
            <person name="Sun H."/>
            <person name="Tritt A."/>
            <person name="Yoshinaga Y."/>
            <person name="Zwiers L.-H."/>
            <person name="Turgeon B.G."/>
            <person name="Goodwin S.B."/>
            <person name="Spatafora J.W."/>
            <person name="Crous P.W."/>
            <person name="Grigoriev I.V."/>
        </authorList>
    </citation>
    <scope>NUCLEOTIDE SEQUENCE</scope>
    <source>
        <strain evidence="3">CBS 342.82</strain>
    </source>
</reference>
<name>A0A6J3LU97_9PEZI</name>
<reference evidence="3" key="3">
    <citation type="submission" date="2025-08" db="UniProtKB">
        <authorList>
            <consortium name="RefSeq"/>
        </authorList>
    </citation>
    <scope>IDENTIFICATION</scope>
    <source>
        <strain evidence="3">CBS 342.82</strain>
    </source>
</reference>
<reference evidence="3" key="2">
    <citation type="submission" date="2020-04" db="EMBL/GenBank/DDBJ databases">
        <authorList>
            <consortium name="NCBI Genome Project"/>
        </authorList>
    </citation>
    <scope>NUCLEOTIDE SEQUENCE</scope>
    <source>
        <strain evidence="3">CBS 342.82</strain>
    </source>
</reference>
<dbReference type="GeneID" id="54366600"/>
<sequence>MNKFPLCNGNLESLKQRLLWPTRCAIACTALSRTASLYRFGRLKKTNQPPKDTSQRLFVETSPSHKLSRRQTSLQRISDSTSLIRLHVNLAKYTLFEQVPPRHNSPTGREADRSPPGTTTLLQSCSLRTCAAKILPIGDIFDPIQIYEVRGSIPSSVHHYSDHCYIVWHHPPRFPKPIQ</sequence>
<accession>A0A6J3LU97</accession>
<evidence type="ECO:0000313" key="3">
    <source>
        <dbReference type="RefSeq" id="XP_033456397.1"/>
    </source>
</evidence>
<proteinExistence type="predicted"/>
<organism evidence="3">
    <name type="scientific">Dissoconium aciculare CBS 342.82</name>
    <dbReference type="NCBI Taxonomy" id="1314786"/>
    <lineage>
        <taxon>Eukaryota</taxon>
        <taxon>Fungi</taxon>
        <taxon>Dikarya</taxon>
        <taxon>Ascomycota</taxon>
        <taxon>Pezizomycotina</taxon>
        <taxon>Dothideomycetes</taxon>
        <taxon>Dothideomycetidae</taxon>
        <taxon>Mycosphaerellales</taxon>
        <taxon>Dissoconiaceae</taxon>
        <taxon>Dissoconium</taxon>
    </lineage>
</organism>
<protein>
    <submittedName>
        <fullName evidence="3">Uncharacterized protein</fullName>
    </submittedName>
</protein>
<gene>
    <name evidence="3" type="ORF">K489DRAFT_64748</name>
</gene>